<dbReference type="GO" id="GO:0046872">
    <property type="term" value="F:metal ion binding"/>
    <property type="evidence" value="ECO:0007669"/>
    <property type="project" value="UniProtKB-KW"/>
</dbReference>
<dbReference type="PANTHER" id="PTHR30502:SF0">
    <property type="entry name" value="PHOSPHOENOLPYRUVATE CARBOXYLASE FAMILY PROTEIN"/>
    <property type="match status" value="1"/>
</dbReference>
<organism evidence="5 6">
    <name type="scientific">Aliirhizobium smilacinae</name>
    <dbReference type="NCBI Taxonomy" id="1395944"/>
    <lineage>
        <taxon>Bacteria</taxon>
        <taxon>Pseudomonadati</taxon>
        <taxon>Pseudomonadota</taxon>
        <taxon>Alphaproteobacteria</taxon>
        <taxon>Hyphomicrobiales</taxon>
        <taxon>Rhizobiaceae</taxon>
        <taxon>Aliirhizobium</taxon>
    </lineage>
</organism>
<dbReference type="GO" id="GO:0016832">
    <property type="term" value="F:aldehyde-lyase activity"/>
    <property type="evidence" value="ECO:0007669"/>
    <property type="project" value="TreeGrafter"/>
</dbReference>
<comment type="similarity">
    <text evidence="1">Belongs to the HpcH/HpaI aldolase family.</text>
</comment>
<dbReference type="PANTHER" id="PTHR30502">
    <property type="entry name" value="2-KETO-3-DEOXY-L-RHAMNONATE ALDOLASE"/>
    <property type="match status" value="1"/>
</dbReference>
<dbReference type="Gene3D" id="3.20.20.60">
    <property type="entry name" value="Phosphoenolpyruvate-binding domains"/>
    <property type="match status" value="1"/>
</dbReference>
<evidence type="ECO:0000256" key="2">
    <source>
        <dbReference type="ARBA" id="ARBA00022723"/>
    </source>
</evidence>
<comment type="caution">
    <text evidence="5">The sequence shown here is derived from an EMBL/GenBank/DDBJ whole genome shotgun (WGS) entry which is preliminary data.</text>
</comment>
<accession>A0A5C4XNE3</accession>
<proteinExistence type="inferred from homology"/>
<feature type="domain" description="HpcH/HpaI aldolase/citrate lyase" evidence="4">
    <location>
        <begin position="13"/>
        <end position="197"/>
    </location>
</feature>
<dbReference type="GO" id="GO:0005737">
    <property type="term" value="C:cytoplasm"/>
    <property type="evidence" value="ECO:0007669"/>
    <property type="project" value="TreeGrafter"/>
</dbReference>
<keyword evidence="3" id="KW-0456">Lyase</keyword>
<evidence type="ECO:0000313" key="6">
    <source>
        <dbReference type="Proteomes" id="UP000311605"/>
    </source>
</evidence>
<evidence type="ECO:0000256" key="1">
    <source>
        <dbReference type="ARBA" id="ARBA00005568"/>
    </source>
</evidence>
<keyword evidence="2" id="KW-0479">Metal-binding</keyword>
<evidence type="ECO:0000259" key="4">
    <source>
        <dbReference type="Pfam" id="PF03328"/>
    </source>
</evidence>
<name>A0A5C4XNE3_9HYPH</name>
<gene>
    <name evidence="5" type="ORF">FHP24_11300</name>
</gene>
<dbReference type="Proteomes" id="UP000311605">
    <property type="component" value="Unassembled WGS sequence"/>
</dbReference>
<sequence length="246" mass="25738">MAACVFRSVEILPVARHAGFDFLVADMEHSAMSLGEAATLCVAGRMAGFPVYVRVPKASSDHLTRAADCGARAIIVPHVDGLAEARGIVDKLRFPPKGNRSLPSPIAAASFWPVPAADLISASEEGFRIFAMIESAEALAAVENIAAVDGLDGVLIGSQDLAQSLGHTGNLTHPKVTAAFSRIATAARENGKVFGVMGVPPALLESHALSLGARLIVVTNEINLLAEAAMECATRTRQYIEGGKTR</sequence>
<keyword evidence="6" id="KW-1185">Reference proteome</keyword>
<dbReference type="InterPro" id="IPR005000">
    <property type="entry name" value="Aldolase/citrate-lyase_domain"/>
</dbReference>
<evidence type="ECO:0000256" key="3">
    <source>
        <dbReference type="ARBA" id="ARBA00023239"/>
    </source>
</evidence>
<dbReference type="Pfam" id="PF03328">
    <property type="entry name" value="HpcH_HpaI"/>
    <property type="match status" value="1"/>
</dbReference>
<dbReference type="InterPro" id="IPR015813">
    <property type="entry name" value="Pyrv/PenolPyrv_kinase-like_dom"/>
</dbReference>
<evidence type="ECO:0000313" key="5">
    <source>
        <dbReference type="EMBL" id="TNM64034.1"/>
    </source>
</evidence>
<dbReference type="AlphaFoldDB" id="A0A5C4XNE3"/>
<protein>
    <submittedName>
        <fullName evidence="5">Aldolase</fullName>
    </submittedName>
</protein>
<dbReference type="InterPro" id="IPR040442">
    <property type="entry name" value="Pyrv_kinase-like_dom_sf"/>
</dbReference>
<reference evidence="5 6" key="1">
    <citation type="submission" date="2019-06" db="EMBL/GenBank/DDBJ databases">
        <title>The draft genome of Rhizobium smilacinae PTYR-5.</title>
        <authorList>
            <person name="Liu L."/>
            <person name="Li L."/>
            <person name="Zhang X."/>
        </authorList>
    </citation>
    <scope>NUCLEOTIDE SEQUENCE [LARGE SCALE GENOMIC DNA]</scope>
    <source>
        <strain evidence="5 6">PTYR-5</strain>
    </source>
</reference>
<dbReference type="SUPFAM" id="SSF51621">
    <property type="entry name" value="Phosphoenolpyruvate/pyruvate domain"/>
    <property type="match status" value="1"/>
</dbReference>
<dbReference type="EMBL" id="VDMN01000002">
    <property type="protein sequence ID" value="TNM64034.1"/>
    <property type="molecule type" value="Genomic_DNA"/>
</dbReference>
<dbReference type="InterPro" id="IPR050251">
    <property type="entry name" value="HpcH-HpaI_aldolase"/>
</dbReference>
<dbReference type="OrthoDB" id="9802624at2"/>